<dbReference type="PROSITE" id="PS50297">
    <property type="entry name" value="ANK_REP_REGION"/>
    <property type="match status" value="1"/>
</dbReference>
<reference evidence="2 3" key="1">
    <citation type="submission" date="2024-04" db="EMBL/GenBank/DDBJ databases">
        <title>Tritrichomonas musculus Genome.</title>
        <authorList>
            <person name="Alves-Ferreira E."/>
            <person name="Grigg M."/>
            <person name="Lorenzi H."/>
            <person name="Galac M."/>
        </authorList>
    </citation>
    <scope>NUCLEOTIDE SEQUENCE [LARGE SCALE GENOMIC DNA]</scope>
    <source>
        <strain evidence="2 3">EAF2021</strain>
    </source>
</reference>
<proteinExistence type="predicted"/>
<comment type="caution">
    <text evidence="2">The sequence shown here is derived from an EMBL/GenBank/DDBJ whole genome shotgun (WGS) entry which is preliminary data.</text>
</comment>
<dbReference type="Proteomes" id="UP001470230">
    <property type="component" value="Unassembled WGS sequence"/>
</dbReference>
<dbReference type="SUPFAM" id="SSF48403">
    <property type="entry name" value="Ankyrin repeat"/>
    <property type="match status" value="1"/>
</dbReference>
<dbReference type="Pfam" id="PF00023">
    <property type="entry name" value="Ank"/>
    <property type="match status" value="2"/>
</dbReference>
<dbReference type="InterPro" id="IPR036770">
    <property type="entry name" value="Ankyrin_rpt-contain_sf"/>
</dbReference>
<sequence>MQRKDVDVNFISTLMSYTKIYRYSETQISRMETYLKFEKKIEKKTILHIAVPNCDTNIIQLLLTDPKIDVNIKYSMQKDQTYILTKKKKKKTFEQTPLHIAIEKQNVDIVQLLLSMLNRLKTQIYMSLQ</sequence>
<evidence type="ECO:0000256" key="1">
    <source>
        <dbReference type="PROSITE-ProRule" id="PRU00023"/>
    </source>
</evidence>
<accession>A0ABR2J2M4</accession>
<evidence type="ECO:0000313" key="3">
    <source>
        <dbReference type="Proteomes" id="UP001470230"/>
    </source>
</evidence>
<dbReference type="PROSITE" id="PS50088">
    <property type="entry name" value="ANK_REPEAT"/>
    <property type="match status" value="1"/>
</dbReference>
<gene>
    <name evidence="2" type="ORF">M9Y10_007771</name>
</gene>
<name>A0ABR2J2M4_9EUKA</name>
<dbReference type="SMART" id="SM00248">
    <property type="entry name" value="ANK"/>
    <property type="match status" value="2"/>
</dbReference>
<organism evidence="2 3">
    <name type="scientific">Tritrichomonas musculus</name>
    <dbReference type="NCBI Taxonomy" id="1915356"/>
    <lineage>
        <taxon>Eukaryota</taxon>
        <taxon>Metamonada</taxon>
        <taxon>Parabasalia</taxon>
        <taxon>Tritrichomonadida</taxon>
        <taxon>Tritrichomonadidae</taxon>
        <taxon>Tritrichomonas</taxon>
    </lineage>
</organism>
<dbReference type="EMBL" id="JAPFFF010000013">
    <property type="protein sequence ID" value="KAK8872016.1"/>
    <property type="molecule type" value="Genomic_DNA"/>
</dbReference>
<evidence type="ECO:0008006" key="4">
    <source>
        <dbReference type="Google" id="ProtNLM"/>
    </source>
</evidence>
<dbReference type="InterPro" id="IPR002110">
    <property type="entry name" value="Ankyrin_rpt"/>
</dbReference>
<feature type="repeat" description="ANK" evidence="1">
    <location>
        <begin position="93"/>
        <end position="115"/>
    </location>
</feature>
<keyword evidence="3" id="KW-1185">Reference proteome</keyword>
<protein>
    <recommendedName>
        <fullName evidence="4">Ankyrin repeat protein</fullName>
    </recommendedName>
</protein>
<keyword evidence="1" id="KW-0040">ANK repeat</keyword>
<dbReference type="Gene3D" id="1.25.40.20">
    <property type="entry name" value="Ankyrin repeat-containing domain"/>
    <property type="match status" value="1"/>
</dbReference>
<evidence type="ECO:0000313" key="2">
    <source>
        <dbReference type="EMBL" id="KAK8872016.1"/>
    </source>
</evidence>